<dbReference type="GO" id="GO:0004674">
    <property type="term" value="F:protein serine/threonine kinase activity"/>
    <property type="evidence" value="ECO:0007669"/>
    <property type="project" value="TreeGrafter"/>
</dbReference>
<accession>A0A150GUS5</accession>
<dbReference type="InterPro" id="IPR000719">
    <property type="entry name" value="Prot_kinase_dom"/>
</dbReference>
<feature type="region of interest" description="Disordered" evidence="1">
    <location>
        <begin position="84"/>
        <end position="121"/>
    </location>
</feature>
<dbReference type="Gene3D" id="3.30.200.20">
    <property type="entry name" value="Phosphorylase Kinase, domain 1"/>
    <property type="match status" value="1"/>
</dbReference>
<dbReference type="SUPFAM" id="SSF56112">
    <property type="entry name" value="Protein kinase-like (PK-like)"/>
    <property type="match status" value="1"/>
</dbReference>
<evidence type="ECO:0000256" key="1">
    <source>
        <dbReference type="SAM" id="MobiDB-lite"/>
    </source>
</evidence>
<dbReference type="InterPro" id="IPR008271">
    <property type="entry name" value="Ser/Thr_kinase_AS"/>
</dbReference>
<protein>
    <recommendedName>
        <fullName evidence="2">Protein kinase domain-containing protein</fullName>
    </recommendedName>
</protein>
<feature type="compositionally biased region" description="Polar residues" evidence="1">
    <location>
        <begin position="255"/>
        <end position="277"/>
    </location>
</feature>
<dbReference type="GO" id="GO:0005524">
    <property type="term" value="F:ATP binding"/>
    <property type="evidence" value="ECO:0007669"/>
    <property type="project" value="InterPro"/>
</dbReference>
<dbReference type="Pfam" id="PF00069">
    <property type="entry name" value="Pkinase"/>
    <property type="match status" value="1"/>
</dbReference>
<evidence type="ECO:0000313" key="3">
    <source>
        <dbReference type="EMBL" id="KXZ53626.1"/>
    </source>
</evidence>
<keyword evidence="4" id="KW-1185">Reference proteome</keyword>
<feature type="region of interest" description="Disordered" evidence="1">
    <location>
        <begin position="154"/>
        <end position="199"/>
    </location>
</feature>
<dbReference type="SMART" id="SM00220">
    <property type="entry name" value="S_TKc"/>
    <property type="match status" value="1"/>
</dbReference>
<gene>
    <name evidence="3" type="ORF">GPECTOR_6g543</name>
</gene>
<dbReference type="STRING" id="33097.A0A150GUS5"/>
<proteinExistence type="predicted"/>
<sequence length="991" mass="102895">MRKVADAAASMQGALTLQDAILAFVDAVQACLRLTTRLELECIPAVAFRSGQVAVFLRSQVLPQLPGLSDPDALSPLQNLQRFSRPQPEQAALAHGGQNSNQARHQQGHGQGPHQGTFDISTGSCSGARALAVRRVGEDAHALASASSSTFLSAISGTHSRHQESHSQSHGASQPQRQQRSPSALASRSPGSVGREGSDQLLHLNPSLVRIKATTVSLHQTLLGHHLDLAATAAMAGTGGAGGAATAAAPRAMSQAGTWHTTRTASVGRSGNGSSCGARSLRPSEGGASTTLPPLGCGVALVPNCATYLMLDERLPYKDVLHVQRLLPQARAHSLVMVLSGALAVVRSFDRLGSLNTHDSRTISSSTDQRSHNQQRSLDCQQRGPLAQHCTSSNAFMQLLACEPEFGGGPRSAPVSTAPLANDGAVAASTAAFAAPGNGVTPASLPAAAHATGTTTAAAQGPRALFEVMSLQTTHQQPAPTGSLALYVVASESVPRVILEQVAEETRQLMQMLHLPFSTALSGLALSNEWARFTAMVLGKVPLNANAPAASTPISGGGGRISVSGHSVPPLSLLYSGAQLPTSGAGNHLQYDRMGMPLAPTDMAAVNSSSLRAYTRTPTQLSGEIDDLTCGGVSVVLDTSTPHNTGTLSLMISSMRDALSTVQLERCPDFRSTTADDIYAVRLIKLIGRGGQGMVFSGLLHNTTVAVKVIPAAEDPDAAAAAAIASGAEPTPAAGTPGKQPSAAALAAAAAGVSADEVERRAAEAAAKLQQRHKRWLVRDALEVAVTSTISHPHIVQVLNFFTDALVVEYSNEGGRYRLLPRQDNPQAKGTSNTVIVMDAINGSLTPSDGSMQTAPAASQQGRACSPGSSNGSSSGSSLNMVPLLTTLLEVASGLRHLHEHRLAHCDVKPSNVLLRSCATDSRGWTCKLSDFGCVRLMTDTDVATGRPVFHALSPVGSMSYMAPETMLRGKSISRLTLSWTRALTSIPSAS</sequence>
<dbReference type="PROSITE" id="PS00108">
    <property type="entry name" value="PROTEIN_KINASE_ST"/>
    <property type="match status" value="1"/>
</dbReference>
<name>A0A150GUS5_GONPE</name>
<dbReference type="InterPro" id="IPR051681">
    <property type="entry name" value="Ser/Thr_Kinases-Pseudokinases"/>
</dbReference>
<dbReference type="PANTHER" id="PTHR44329">
    <property type="entry name" value="SERINE/THREONINE-PROTEIN KINASE TNNI3K-RELATED"/>
    <property type="match status" value="1"/>
</dbReference>
<dbReference type="Gene3D" id="1.10.510.10">
    <property type="entry name" value="Transferase(Phosphotransferase) domain 1"/>
    <property type="match status" value="1"/>
</dbReference>
<feature type="region of interest" description="Disordered" evidence="1">
    <location>
        <begin position="847"/>
        <end position="878"/>
    </location>
</feature>
<organism evidence="3 4">
    <name type="scientific">Gonium pectorale</name>
    <name type="common">Green alga</name>
    <dbReference type="NCBI Taxonomy" id="33097"/>
    <lineage>
        <taxon>Eukaryota</taxon>
        <taxon>Viridiplantae</taxon>
        <taxon>Chlorophyta</taxon>
        <taxon>core chlorophytes</taxon>
        <taxon>Chlorophyceae</taxon>
        <taxon>CS clade</taxon>
        <taxon>Chlamydomonadales</taxon>
        <taxon>Volvocaceae</taxon>
        <taxon>Gonium</taxon>
    </lineage>
</organism>
<dbReference type="InterPro" id="IPR011009">
    <property type="entry name" value="Kinase-like_dom_sf"/>
</dbReference>
<dbReference type="AlphaFoldDB" id="A0A150GUS5"/>
<feature type="domain" description="Protein kinase" evidence="2">
    <location>
        <begin position="681"/>
        <end position="991"/>
    </location>
</feature>
<evidence type="ECO:0000313" key="4">
    <source>
        <dbReference type="Proteomes" id="UP000075714"/>
    </source>
</evidence>
<feature type="region of interest" description="Disordered" evidence="1">
    <location>
        <begin position="356"/>
        <end position="378"/>
    </location>
</feature>
<dbReference type="Proteomes" id="UP000075714">
    <property type="component" value="Unassembled WGS sequence"/>
</dbReference>
<feature type="compositionally biased region" description="Low complexity" evidence="1">
    <location>
        <begin position="168"/>
        <end position="183"/>
    </location>
</feature>
<evidence type="ECO:0000259" key="2">
    <source>
        <dbReference type="PROSITE" id="PS50011"/>
    </source>
</evidence>
<feature type="region of interest" description="Disordered" evidence="1">
    <location>
        <begin position="252"/>
        <end position="293"/>
    </location>
</feature>
<dbReference type="PROSITE" id="PS50011">
    <property type="entry name" value="PROTEIN_KINASE_DOM"/>
    <property type="match status" value="1"/>
</dbReference>
<dbReference type="EMBL" id="LSYV01000007">
    <property type="protein sequence ID" value="KXZ53626.1"/>
    <property type="molecule type" value="Genomic_DNA"/>
</dbReference>
<dbReference type="OrthoDB" id="538877at2759"/>
<comment type="caution">
    <text evidence="3">The sequence shown here is derived from an EMBL/GenBank/DDBJ whole genome shotgun (WGS) entry which is preliminary data.</text>
</comment>
<feature type="compositionally biased region" description="Low complexity" evidence="1">
    <location>
        <begin position="866"/>
        <end position="878"/>
    </location>
</feature>
<reference evidence="4" key="1">
    <citation type="journal article" date="2016" name="Nat. Commun.">
        <title>The Gonium pectorale genome demonstrates co-option of cell cycle regulation during the evolution of multicellularity.</title>
        <authorList>
            <person name="Hanschen E.R."/>
            <person name="Marriage T.N."/>
            <person name="Ferris P.J."/>
            <person name="Hamaji T."/>
            <person name="Toyoda A."/>
            <person name="Fujiyama A."/>
            <person name="Neme R."/>
            <person name="Noguchi H."/>
            <person name="Minakuchi Y."/>
            <person name="Suzuki M."/>
            <person name="Kawai-Toyooka H."/>
            <person name="Smith D.R."/>
            <person name="Sparks H."/>
            <person name="Anderson J."/>
            <person name="Bakaric R."/>
            <person name="Luria V."/>
            <person name="Karger A."/>
            <person name="Kirschner M.W."/>
            <person name="Durand P.M."/>
            <person name="Michod R.E."/>
            <person name="Nozaki H."/>
            <person name="Olson B.J."/>
        </authorList>
    </citation>
    <scope>NUCLEOTIDE SEQUENCE [LARGE SCALE GENOMIC DNA]</scope>
    <source>
        <strain evidence="4">NIES-2863</strain>
    </source>
</reference>
<feature type="compositionally biased region" description="Polar residues" evidence="1">
    <location>
        <begin position="847"/>
        <end position="863"/>
    </location>
</feature>